<sequence length="616" mass="68857">MSKTAKIKIGIIGLGPVGMILADSFQKAGCDVALCVRNEVKHNKIKNEGIFLERVIKSHSKFDKVYRSIIELKELDLDYLIFALKTYQVQEALLEASQIITEKLLVVSAQNGIDVEEMLVPTFTESRVLRMVVNYAGNMVAPNTVKVTFFTPPNYIGSINDSKTQEAKTFAHLLNSVGMTTKPVDSFELLKRSWEKTILNSSLSALCGVGRLTMAEAMNDPDTVELIEQIITEAVNVAEKEKIRFPDNFIRQCMRYLNKGGDHFPSLALDLINNRQTEIEYFNGKIVEYGRKHYVRTSLNLSFTNMVKAMTNKNIVSRIPGVAGDVTKRILDKGVVNKNAYPKSYKSTNCFLGIDLGSAYAKFTVIDDNETPIFRYFLPTFSADRQASKNVMQTITSNFNIKYSCATGYGRKHFSASDIVKTEINCAAVGVSCSHSGEKNIIDIGGEDIKIIKCDSENHVANFYMNDKCAAGTGSFLTEIAERAEINISEMSSLASLSSYDKELNSFCTVFAKTEIMNWIFDGMTTQDIARGIYISIANKVAKMRLEPSIPTYMIGGVIAHHPYLKTLLNEKFDKDIQIIENPQHIVSFGAAVIAMRNFNKTNTIKREKKLVIEEK</sequence>
<dbReference type="GO" id="GO:0008677">
    <property type="term" value="F:2-dehydropantoate 2-reductase activity"/>
    <property type="evidence" value="ECO:0007669"/>
    <property type="project" value="InterPro"/>
</dbReference>
<dbReference type="Gene3D" id="3.30.420.40">
    <property type="match status" value="2"/>
</dbReference>
<dbReference type="InterPro" id="IPR008275">
    <property type="entry name" value="CoA_E_activase_dom"/>
</dbReference>
<dbReference type="Pfam" id="PF02558">
    <property type="entry name" value="ApbA"/>
    <property type="match status" value="1"/>
</dbReference>
<dbReference type="InterPro" id="IPR008927">
    <property type="entry name" value="6-PGluconate_DH-like_C_sf"/>
</dbReference>
<evidence type="ECO:0000313" key="11">
    <source>
        <dbReference type="EMBL" id="VAV84896.1"/>
    </source>
</evidence>
<dbReference type="GO" id="GO:0015940">
    <property type="term" value="P:pantothenate biosynthetic process"/>
    <property type="evidence" value="ECO:0007669"/>
    <property type="project" value="InterPro"/>
</dbReference>
<keyword evidence="5" id="KW-0560">Oxidoreductase</keyword>
<evidence type="ECO:0000259" key="8">
    <source>
        <dbReference type="Pfam" id="PF01869"/>
    </source>
</evidence>
<dbReference type="Pfam" id="PF08546">
    <property type="entry name" value="ApbA_C"/>
    <property type="match status" value="1"/>
</dbReference>
<dbReference type="InterPro" id="IPR013752">
    <property type="entry name" value="KPA_reductase"/>
</dbReference>
<dbReference type="Pfam" id="PF01869">
    <property type="entry name" value="BcrAD_BadFG"/>
    <property type="match status" value="1"/>
</dbReference>
<dbReference type="SUPFAM" id="SSF53067">
    <property type="entry name" value="Actin-like ATPase domain"/>
    <property type="match status" value="1"/>
</dbReference>
<dbReference type="GO" id="GO:0046872">
    <property type="term" value="F:metal ion binding"/>
    <property type="evidence" value="ECO:0007669"/>
    <property type="project" value="UniProtKB-KW"/>
</dbReference>
<dbReference type="PANTHER" id="PTHR32329:SF2">
    <property type="entry name" value="BIFUNCTIONAL PROTEIN [INCLUDES 2-HYDROXYACYL-COA DEHYDRATASE (N-TER) AND ITS ACTIVATOR DOMAIN (C_TERM)"/>
    <property type="match status" value="1"/>
</dbReference>
<evidence type="ECO:0000256" key="3">
    <source>
        <dbReference type="ARBA" id="ARBA00022723"/>
    </source>
</evidence>
<evidence type="ECO:0000256" key="2">
    <source>
        <dbReference type="ARBA" id="ARBA00007870"/>
    </source>
</evidence>
<evidence type="ECO:0000256" key="4">
    <source>
        <dbReference type="ARBA" id="ARBA00022857"/>
    </source>
</evidence>
<evidence type="ECO:0000256" key="6">
    <source>
        <dbReference type="ARBA" id="ARBA00023004"/>
    </source>
</evidence>
<keyword evidence="6" id="KW-0408">Iron</keyword>
<dbReference type="SUPFAM" id="SSF48179">
    <property type="entry name" value="6-phosphogluconate dehydrogenase C-terminal domain-like"/>
    <property type="match status" value="1"/>
</dbReference>
<protein>
    <recommendedName>
        <fullName evidence="12">2-dehydropantoate 2-reductase</fullName>
    </recommendedName>
</protein>
<dbReference type="InterPro" id="IPR013332">
    <property type="entry name" value="KPR_N"/>
</dbReference>
<dbReference type="GO" id="GO:0051536">
    <property type="term" value="F:iron-sulfur cluster binding"/>
    <property type="evidence" value="ECO:0007669"/>
    <property type="project" value="UniProtKB-KW"/>
</dbReference>
<dbReference type="NCBIfam" id="TIGR00745">
    <property type="entry name" value="apbA_panE"/>
    <property type="match status" value="1"/>
</dbReference>
<dbReference type="CDD" id="cd24036">
    <property type="entry name" value="ASKHA_NBD_BcrAD_BadFG_HgdC_HadI"/>
    <property type="match status" value="1"/>
</dbReference>
<feature type="domain" description="ATPase BadF/BadG/BcrA/BcrD type" evidence="8">
    <location>
        <begin position="352"/>
        <end position="595"/>
    </location>
</feature>
<dbReference type="AlphaFoldDB" id="A0A3B0R734"/>
<dbReference type="SUPFAM" id="SSF51735">
    <property type="entry name" value="NAD(P)-binding Rossmann-fold domains"/>
    <property type="match status" value="1"/>
</dbReference>
<proteinExistence type="inferred from homology"/>
<dbReference type="InterPro" id="IPR003710">
    <property type="entry name" value="ApbA"/>
</dbReference>
<dbReference type="NCBIfam" id="TIGR00241">
    <property type="entry name" value="CoA_E_activ"/>
    <property type="match status" value="1"/>
</dbReference>
<organism evidence="11">
    <name type="scientific">hydrothermal vent metagenome</name>
    <dbReference type="NCBI Taxonomy" id="652676"/>
    <lineage>
        <taxon>unclassified sequences</taxon>
        <taxon>metagenomes</taxon>
        <taxon>ecological metagenomes</taxon>
    </lineage>
</organism>
<reference evidence="11" key="1">
    <citation type="submission" date="2018-06" db="EMBL/GenBank/DDBJ databases">
        <authorList>
            <person name="Zhirakovskaya E."/>
        </authorList>
    </citation>
    <scope>NUCLEOTIDE SEQUENCE</scope>
</reference>
<dbReference type="PANTHER" id="PTHR32329">
    <property type="entry name" value="BIFUNCTIONAL PROTEIN [INCLUDES 2-HYDROXYACYL-COA DEHYDRATASE (N-TER) AND ITS ACTIVATOR DOMAIN (C_TERM)-RELATED"/>
    <property type="match status" value="1"/>
</dbReference>
<dbReference type="Gene3D" id="3.40.50.720">
    <property type="entry name" value="NAD(P)-binding Rossmann-like Domain"/>
    <property type="match status" value="1"/>
</dbReference>
<evidence type="ECO:0000259" key="10">
    <source>
        <dbReference type="Pfam" id="PF08546"/>
    </source>
</evidence>
<keyword evidence="7" id="KW-0411">Iron-sulfur</keyword>
<evidence type="ECO:0000256" key="5">
    <source>
        <dbReference type="ARBA" id="ARBA00023002"/>
    </source>
</evidence>
<accession>A0A3B0R734</accession>
<name>A0A3B0R734_9ZZZZ</name>
<comment type="cofactor">
    <cofactor evidence="1">
        <name>[4Fe-4S] cluster</name>
        <dbReference type="ChEBI" id="CHEBI:49883"/>
    </cofactor>
</comment>
<feature type="domain" description="Ketopantoate reductase N-terminal" evidence="9">
    <location>
        <begin position="9"/>
        <end position="158"/>
    </location>
</feature>
<dbReference type="InterPro" id="IPR036291">
    <property type="entry name" value="NAD(P)-bd_dom_sf"/>
</dbReference>
<dbReference type="InterPro" id="IPR043129">
    <property type="entry name" value="ATPase_NBD"/>
</dbReference>
<evidence type="ECO:0008006" key="12">
    <source>
        <dbReference type="Google" id="ProtNLM"/>
    </source>
</evidence>
<evidence type="ECO:0000256" key="1">
    <source>
        <dbReference type="ARBA" id="ARBA00001966"/>
    </source>
</evidence>
<dbReference type="Gene3D" id="1.10.1040.10">
    <property type="entry name" value="N-(1-d-carboxylethyl)-l-norvaline Dehydrogenase, domain 2"/>
    <property type="match status" value="1"/>
</dbReference>
<dbReference type="InterPro" id="IPR051805">
    <property type="entry name" value="Dehydratase_Activator_Redct"/>
</dbReference>
<dbReference type="InterPro" id="IPR013328">
    <property type="entry name" value="6PGD_dom2"/>
</dbReference>
<comment type="similarity">
    <text evidence="2">Belongs to the ketopantoate reductase family.</text>
</comment>
<dbReference type="InterPro" id="IPR002731">
    <property type="entry name" value="ATPase_BadF"/>
</dbReference>
<dbReference type="EMBL" id="UOEB01000189">
    <property type="protein sequence ID" value="VAV84896.1"/>
    <property type="molecule type" value="Genomic_DNA"/>
</dbReference>
<evidence type="ECO:0000259" key="9">
    <source>
        <dbReference type="Pfam" id="PF02558"/>
    </source>
</evidence>
<feature type="domain" description="Ketopantoate reductase C-terminal" evidence="10">
    <location>
        <begin position="190"/>
        <end position="310"/>
    </location>
</feature>
<evidence type="ECO:0000256" key="7">
    <source>
        <dbReference type="ARBA" id="ARBA00023014"/>
    </source>
</evidence>
<gene>
    <name evidence="11" type="ORF">MNBD_BACTEROID02-1995</name>
</gene>
<keyword evidence="4" id="KW-0521">NADP</keyword>
<keyword evidence="3" id="KW-0479">Metal-binding</keyword>